<dbReference type="Gene3D" id="1.10.510.10">
    <property type="entry name" value="Transferase(Phosphotransferase) domain 1"/>
    <property type="match status" value="1"/>
</dbReference>
<evidence type="ECO:0000256" key="7">
    <source>
        <dbReference type="ARBA" id="ARBA00047292"/>
    </source>
</evidence>
<dbReference type="FunFam" id="1.10.510.10:FF:000005">
    <property type="entry name" value="cAMP-dependent protein kinase catalytic subunit alpha"/>
    <property type="match status" value="1"/>
</dbReference>
<protein>
    <recommendedName>
        <fullName evidence="1">cAMP-dependent protein kinase</fullName>
        <ecNumber evidence="1">2.7.11.11</ecNumber>
    </recommendedName>
</protein>
<keyword evidence="4 9" id="KW-0547">Nucleotide-binding</keyword>
<evidence type="ECO:0000256" key="11">
    <source>
        <dbReference type="SAM" id="MobiDB-lite"/>
    </source>
</evidence>
<dbReference type="InterPro" id="IPR011009">
    <property type="entry name" value="Kinase-like_dom_sf"/>
</dbReference>
<evidence type="ECO:0000256" key="1">
    <source>
        <dbReference type="ARBA" id="ARBA00012444"/>
    </source>
</evidence>
<accession>A0A8H7QVP0</accession>
<dbReference type="PROSITE" id="PS50011">
    <property type="entry name" value="PROTEIN_KINASE_DOM"/>
    <property type="match status" value="1"/>
</dbReference>
<dbReference type="InterPro" id="IPR017441">
    <property type="entry name" value="Protein_kinase_ATP_BS"/>
</dbReference>
<keyword evidence="3" id="KW-0808">Transferase</keyword>
<gene>
    <name evidence="14" type="ORF">INT47_009013</name>
</gene>
<evidence type="ECO:0000259" key="13">
    <source>
        <dbReference type="PROSITE" id="PS51285"/>
    </source>
</evidence>
<dbReference type="Pfam" id="PF00069">
    <property type="entry name" value="Pkinase"/>
    <property type="match status" value="1"/>
</dbReference>
<evidence type="ECO:0000259" key="12">
    <source>
        <dbReference type="PROSITE" id="PS50011"/>
    </source>
</evidence>
<dbReference type="CDD" id="cd05580">
    <property type="entry name" value="STKc_PKA_like"/>
    <property type="match status" value="1"/>
</dbReference>
<dbReference type="PROSITE" id="PS00107">
    <property type="entry name" value="PROTEIN_KINASE_ATP"/>
    <property type="match status" value="1"/>
</dbReference>
<proteinExistence type="inferred from homology"/>
<feature type="domain" description="Protein kinase" evidence="12">
    <location>
        <begin position="149"/>
        <end position="403"/>
    </location>
</feature>
<feature type="binding site" evidence="9">
    <location>
        <position position="178"/>
    </location>
    <ligand>
        <name>ATP</name>
        <dbReference type="ChEBI" id="CHEBI:30616"/>
    </ligand>
</feature>
<dbReference type="AlphaFoldDB" id="A0A8H7QVP0"/>
<dbReference type="OrthoDB" id="63267at2759"/>
<dbReference type="GO" id="GO:0005829">
    <property type="term" value="C:cytosol"/>
    <property type="evidence" value="ECO:0007669"/>
    <property type="project" value="TreeGrafter"/>
</dbReference>
<keyword evidence="2 10" id="KW-0723">Serine/threonine-protein kinase</keyword>
<dbReference type="InterPro" id="IPR008271">
    <property type="entry name" value="Ser/Thr_kinase_AS"/>
</dbReference>
<dbReference type="GO" id="GO:0005634">
    <property type="term" value="C:nucleus"/>
    <property type="evidence" value="ECO:0007669"/>
    <property type="project" value="TreeGrafter"/>
</dbReference>
<evidence type="ECO:0000256" key="2">
    <source>
        <dbReference type="ARBA" id="ARBA00022527"/>
    </source>
</evidence>
<dbReference type="PANTHER" id="PTHR24353">
    <property type="entry name" value="CYCLIC NUCLEOTIDE-DEPENDENT PROTEIN KINASE"/>
    <property type="match status" value="1"/>
</dbReference>
<feature type="domain" description="AGC-kinase C-terminal" evidence="13">
    <location>
        <begin position="404"/>
        <end position="458"/>
    </location>
</feature>
<dbReference type="FunFam" id="3.30.200.20:FF:000042">
    <property type="entry name" value="Aurora kinase A"/>
    <property type="match status" value="1"/>
</dbReference>
<evidence type="ECO:0000256" key="8">
    <source>
        <dbReference type="ARBA" id="ARBA00047454"/>
    </source>
</evidence>
<feature type="region of interest" description="Disordered" evidence="11">
    <location>
        <begin position="1"/>
        <end position="25"/>
    </location>
</feature>
<dbReference type="InterPro" id="IPR000961">
    <property type="entry name" value="AGC-kinase_C"/>
</dbReference>
<comment type="caution">
    <text evidence="14">The sequence shown here is derived from an EMBL/GenBank/DDBJ whole genome shotgun (WGS) entry which is preliminary data.</text>
</comment>
<keyword evidence="15" id="KW-1185">Reference proteome</keyword>
<evidence type="ECO:0000256" key="10">
    <source>
        <dbReference type="RuleBase" id="RU000304"/>
    </source>
</evidence>
<dbReference type="Proteomes" id="UP000603453">
    <property type="component" value="Unassembled WGS sequence"/>
</dbReference>
<comment type="catalytic activity">
    <reaction evidence="8">
        <text>L-seryl-[protein] + ATP = O-phospho-L-seryl-[protein] + ADP + H(+)</text>
        <dbReference type="Rhea" id="RHEA:17989"/>
        <dbReference type="Rhea" id="RHEA-COMP:9863"/>
        <dbReference type="Rhea" id="RHEA-COMP:11604"/>
        <dbReference type="ChEBI" id="CHEBI:15378"/>
        <dbReference type="ChEBI" id="CHEBI:29999"/>
        <dbReference type="ChEBI" id="CHEBI:30616"/>
        <dbReference type="ChEBI" id="CHEBI:83421"/>
        <dbReference type="ChEBI" id="CHEBI:456216"/>
        <dbReference type="EC" id="2.7.11.11"/>
    </reaction>
</comment>
<dbReference type="GO" id="GO:0004691">
    <property type="term" value="F:cAMP-dependent protein kinase activity"/>
    <property type="evidence" value="ECO:0007669"/>
    <property type="project" value="UniProtKB-EC"/>
</dbReference>
<dbReference type="InterPro" id="IPR000719">
    <property type="entry name" value="Prot_kinase_dom"/>
</dbReference>
<dbReference type="EMBL" id="JAEPRD010000111">
    <property type="protein sequence ID" value="KAG2198436.1"/>
    <property type="molecule type" value="Genomic_DNA"/>
</dbReference>
<dbReference type="SMART" id="SM00133">
    <property type="entry name" value="S_TK_X"/>
    <property type="match status" value="1"/>
</dbReference>
<evidence type="ECO:0000256" key="3">
    <source>
        <dbReference type="ARBA" id="ARBA00022679"/>
    </source>
</evidence>
<evidence type="ECO:0000256" key="4">
    <source>
        <dbReference type="ARBA" id="ARBA00022741"/>
    </source>
</evidence>
<dbReference type="GO" id="GO:0005952">
    <property type="term" value="C:cAMP-dependent protein kinase complex"/>
    <property type="evidence" value="ECO:0007669"/>
    <property type="project" value="TreeGrafter"/>
</dbReference>
<dbReference type="PROSITE" id="PS51285">
    <property type="entry name" value="AGC_KINASE_CTER"/>
    <property type="match status" value="1"/>
</dbReference>
<evidence type="ECO:0000256" key="5">
    <source>
        <dbReference type="ARBA" id="ARBA00022777"/>
    </source>
</evidence>
<dbReference type="PROSITE" id="PS00108">
    <property type="entry name" value="PROTEIN_KINASE_ST"/>
    <property type="match status" value="1"/>
</dbReference>
<dbReference type="GO" id="GO:0005524">
    <property type="term" value="F:ATP binding"/>
    <property type="evidence" value="ECO:0007669"/>
    <property type="project" value="UniProtKB-UniRule"/>
</dbReference>
<dbReference type="SMART" id="SM00220">
    <property type="entry name" value="S_TKc"/>
    <property type="match status" value="1"/>
</dbReference>
<evidence type="ECO:0000256" key="6">
    <source>
        <dbReference type="ARBA" id="ARBA00022840"/>
    </source>
</evidence>
<sequence>MSTAAVTKENNLRHSPPTSPMIPSQTIHPYMKDDVPSKPHTYFTNLCYMPKKKKSCATVVGPLEKNKRSRDEDVESKETCIKFQQLTCDSFPQSPPQTPLGSVSKNNGKDDLAEVSTHVDLSEPSENPTVPVERNAKRRSSVELNLKNFTLIRTLGTGSFGRVHLARSNMNQRFYAIKVLRKIDIVRLKQVEHTKHERAILSSVKYTFIVNLWGTFQDDGNLYMVLDYVPGGELFTFMRKCIKLQEDVAKFYAAEVLLTIAYLHTQNVIYRDLKPENILLDAQGHIKITDFGFAKIVPDITWTLCGTPDYLAPEIIQSKGYGKAVDYWALGVLIYEMLAGVAPFYDDNQFKLYEKIVSCKVSYPSYFSEEAVDLLKHLLTPDLSRRYGNLKEGPKDVLDHPWFKSIDFHKLENRQIKAPYIPDVKGEGDASNFDSYEEVASKYGENEPDPYRKYFTEF</sequence>
<evidence type="ECO:0000313" key="15">
    <source>
        <dbReference type="Proteomes" id="UP000603453"/>
    </source>
</evidence>
<dbReference type="SUPFAM" id="SSF56112">
    <property type="entry name" value="Protein kinase-like (PK-like)"/>
    <property type="match status" value="1"/>
</dbReference>
<name>A0A8H7QVP0_9FUNG</name>
<dbReference type="Gene3D" id="3.30.200.20">
    <property type="entry name" value="Phosphorylase Kinase, domain 1"/>
    <property type="match status" value="1"/>
</dbReference>
<dbReference type="GO" id="GO:0009653">
    <property type="term" value="P:anatomical structure morphogenesis"/>
    <property type="evidence" value="ECO:0007669"/>
    <property type="project" value="UniProtKB-ARBA"/>
</dbReference>
<keyword evidence="5" id="KW-0418">Kinase</keyword>
<comment type="similarity">
    <text evidence="10">Belongs to the protein kinase superfamily.</text>
</comment>
<keyword evidence="6 9" id="KW-0067">ATP-binding</keyword>
<organism evidence="14 15">
    <name type="scientific">Mucor saturninus</name>
    <dbReference type="NCBI Taxonomy" id="64648"/>
    <lineage>
        <taxon>Eukaryota</taxon>
        <taxon>Fungi</taxon>
        <taxon>Fungi incertae sedis</taxon>
        <taxon>Mucoromycota</taxon>
        <taxon>Mucoromycotina</taxon>
        <taxon>Mucoromycetes</taxon>
        <taxon>Mucorales</taxon>
        <taxon>Mucorineae</taxon>
        <taxon>Mucoraceae</taxon>
        <taxon>Mucor</taxon>
    </lineage>
</organism>
<evidence type="ECO:0000313" key="14">
    <source>
        <dbReference type="EMBL" id="KAG2198436.1"/>
    </source>
</evidence>
<reference evidence="14" key="1">
    <citation type="submission" date="2020-12" db="EMBL/GenBank/DDBJ databases">
        <title>Metabolic potential, ecology and presence of endohyphal bacteria is reflected in genomic diversity of Mucoromycotina.</title>
        <authorList>
            <person name="Muszewska A."/>
            <person name="Okrasinska A."/>
            <person name="Steczkiewicz K."/>
            <person name="Drgas O."/>
            <person name="Orlowska M."/>
            <person name="Perlinska-Lenart U."/>
            <person name="Aleksandrzak-Piekarczyk T."/>
            <person name="Szatraj K."/>
            <person name="Zielenkiewicz U."/>
            <person name="Pilsyk S."/>
            <person name="Malc E."/>
            <person name="Mieczkowski P."/>
            <person name="Kruszewska J.S."/>
            <person name="Biernat P."/>
            <person name="Pawlowska J."/>
        </authorList>
    </citation>
    <scope>NUCLEOTIDE SEQUENCE</scope>
    <source>
        <strain evidence="14">WA0000017839</strain>
    </source>
</reference>
<dbReference type="PANTHER" id="PTHR24353:SF153">
    <property type="entry name" value="CAMP-DEPENDENT PROTEIN KINASE CATALYTIC SUBUNIT 1"/>
    <property type="match status" value="1"/>
</dbReference>
<comment type="catalytic activity">
    <reaction evidence="7">
        <text>L-threonyl-[protein] + ATP = O-phospho-L-threonyl-[protein] + ADP + H(+)</text>
        <dbReference type="Rhea" id="RHEA:46608"/>
        <dbReference type="Rhea" id="RHEA-COMP:11060"/>
        <dbReference type="Rhea" id="RHEA-COMP:11605"/>
        <dbReference type="ChEBI" id="CHEBI:15378"/>
        <dbReference type="ChEBI" id="CHEBI:30013"/>
        <dbReference type="ChEBI" id="CHEBI:30616"/>
        <dbReference type="ChEBI" id="CHEBI:61977"/>
        <dbReference type="ChEBI" id="CHEBI:456216"/>
        <dbReference type="EC" id="2.7.11.11"/>
    </reaction>
</comment>
<evidence type="ECO:0000256" key="9">
    <source>
        <dbReference type="PROSITE-ProRule" id="PRU10141"/>
    </source>
</evidence>
<dbReference type="EC" id="2.7.11.11" evidence="1"/>